<feature type="compositionally biased region" description="Basic and acidic residues" evidence="6">
    <location>
        <begin position="655"/>
        <end position="669"/>
    </location>
</feature>
<organism evidence="8 9">
    <name type="scientific">Acrasis kona</name>
    <dbReference type="NCBI Taxonomy" id="1008807"/>
    <lineage>
        <taxon>Eukaryota</taxon>
        <taxon>Discoba</taxon>
        <taxon>Heterolobosea</taxon>
        <taxon>Tetramitia</taxon>
        <taxon>Eutetramitia</taxon>
        <taxon>Acrasidae</taxon>
        <taxon>Acrasis</taxon>
    </lineage>
</organism>
<feature type="region of interest" description="Disordered" evidence="6">
    <location>
        <begin position="530"/>
        <end position="694"/>
    </location>
</feature>
<dbReference type="InterPro" id="IPR023179">
    <property type="entry name" value="GTP-bd_ortho_bundle_sf"/>
</dbReference>
<comment type="similarity">
    <text evidence="5">Belongs to the TRAFAC class YlqF/YawG GTPase family. NOG2 subfamily.</text>
</comment>
<comment type="function">
    <text evidence="5">GTPase that associates with pre-60S ribosomal subunits in the nucleolus and is required for their nuclear export and maturation.</text>
</comment>
<dbReference type="InterPro" id="IPR027417">
    <property type="entry name" value="P-loop_NTPase"/>
</dbReference>
<dbReference type="PANTHER" id="PTHR11089:SF9">
    <property type="entry name" value="NUCLEOLAR GTP-BINDING PROTEIN 2"/>
    <property type="match status" value="1"/>
</dbReference>
<evidence type="ECO:0000256" key="6">
    <source>
        <dbReference type="SAM" id="MobiDB-lite"/>
    </source>
</evidence>
<dbReference type="GO" id="GO:0005525">
    <property type="term" value="F:GTP binding"/>
    <property type="evidence" value="ECO:0007669"/>
    <property type="project" value="UniProtKB-KW"/>
</dbReference>
<dbReference type="FunFam" id="3.40.50.300:FF:000559">
    <property type="entry name" value="Nuclear/nucleolar GTPase 2"/>
    <property type="match status" value="1"/>
</dbReference>
<dbReference type="InterPro" id="IPR030378">
    <property type="entry name" value="G_CP_dom"/>
</dbReference>
<dbReference type="Proteomes" id="UP001431209">
    <property type="component" value="Unassembled WGS sequence"/>
</dbReference>
<dbReference type="Gene3D" id="1.10.1580.10">
    <property type="match status" value="1"/>
</dbReference>
<comment type="caution">
    <text evidence="8">The sequence shown here is derived from an EMBL/GenBank/DDBJ whole genome shotgun (WGS) entry which is preliminary data.</text>
</comment>
<evidence type="ECO:0000259" key="7">
    <source>
        <dbReference type="PROSITE" id="PS51721"/>
    </source>
</evidence>
<dbReference type="PROSITE" id="PS51721">
    <property type="entry name" value="G_CP"/>
    <property type="match status" value="1"/>
</dbReference>
<keyword evidence="4 5" id="KW-0539">Nucleus</keyword>
<protein>
    <recommendedName>
        <fullName evidence="5">Nucleolar GTP-binding protein 2</fullName>
    </recommendedName>
</protein>
<evidence type="ECO:0000256" key="1">
    <source>
        <dbReference type="ARBA" id="ARBA00004604"/>
    </source>
</evidence>
<feature type="region of interest" description="Disordered" evidence="6">
    <location>
        <begin position="1"/>
        <end position="35"/>
    </location>
</feature>
<dbReference type="Gene3D" id="3.40.50.300">
    <property type="entry name" value="P-loop containing nucleotide triphosphate hydrolases"/>
    <property type="match status" value="1"/>
</dbReference>
<evidence type="ECO:0000256" key="2">
    <source>
        <dbReference type="ARBA" id="ARBA00022741"/>
    </source>
</evidence>
<evidence type="ECO:0000313" key="8">
    <source>
        <dbReference type="EMBL" id="KAL0488884.1"/>
    </source>
</evidence>
<dbReference type="Pfam" id="PF01926">
    <property type="entry name" value="MMR_HSR1"/>
    <property type="match status" value="1"/>
</dbReference>
<comment type="subcellular location">
    <subcellularLocation>
        <location evidence="1 5">Nucleus</location>
        <location evidence="1 5">Nucleolus</location>
    </subcellularLocation>
</comment>
<dbReference type="PANTHER" id="PTHR11089">
    <property type="entry name" value="GTP-BINDING PROTEIN-RELATED"/>
    <property type="match status" value="1"/>
</dbReference>
<dbReference type="AlphaFoldDB" id="A0AAW2ZHT2"/>
<dbReference type="GO" id="GO:0005730">
    <property type="term" value="C:nucleolus"/>
    <property type="evidence" value="ECO:0007669"/>
    <property type="project" value="UniProtKB-SubCell"/>
</dbReference>
<dbReference type="InterPro" id="IPR012971">
    <property type="entry name" value="NOG2_N_dom"/>
</dbReference>
<feature type="compositionally biased region" description="Basic and acidic residues" evidence="6">
    <location>
        <begin position="619"/>
        <end position="632"/>
    </location>
</feature>
<feature type="compositionally biased region" description="Acidic residues" evidence="6">
    <location>
        <begin position="542"/>
        <end position="555"/>
    </location>
</feature>
<feature type="domain" description="CP-type G" evidence="7">
    <location>
        <begin position="210"/>
        <end position="371"/>
    </location>
</feature>
<dbReference type="InterPro" id="IPR050755">
    <property type="entry name" value="TRAFAC_YlqF/YawG_RiboMat"/>
</dbReference>
<sequence length="694" mass="80722">MAGRKANKQFGPSLKASRAAPKAKTGPGGSLRARSTINRILMEKTKVKRDKKTGEIIKGYVVPKSQQIAKGKMARIAPDRTLFGNTKVIGQKQMENFREALQNKIKDPYTVLLKAAKLPMSLLKEPEEQRLKIKNRINFQETFGPNKQRKRVKLQLEQGADYNEMQNAAEKKEEEYQPLKDSEFMKQQDAWYKNQLYDPVMQRGQSKRVWGELYKVIDSSDVLVQVLDVRDPMGTRSPHIERYLKSEKAHKHLIFVLNKCDLVPTWVTVRWVKVLSQEHPTIAFHASISNPFGKGSLIQLLRQFAQVHRDKKSISVGMFGYPNVGKSSLINTLRKKKVSKVSPLPGETKVWQYVMLMRRIFLIDCPGVIHNQSQAHDTPSDIVLKGVVRAEKLEDCSEHVIEVLRRVKKEYIQRHYKIIQWKDHFDFLDQLAKKSGKLLKEGRTDYEAVSRRVLFDWQRGRLPWFNPPPFEDQIEAKEMSDLRNQIKVKQLFYNIKLADEVSFTKNDRHGVGFIPEDKKSEIIKEVVKPEKKVKPVRKQQDEQEEEEEEEEIDWDEVYKNVSGKSLEKEPMRNEDGDYFVGDDVASEDDEEEEEQDDENDQQEEEDAQNDDDDDDDDEPERRRPSENEDQRAAKKKKSMEGRAALVMQKQSKILSDLKSKREQKKEQKKNQKIQEAVPSAPYIPKSIRRLIKKT</sequence>
<feature type="compositionally biased region" description="Basic and acidic residues" evidence="6">
    <location>
        <begin position="530"/>
        <end position="541"/>
    </location>
</feature>
<accession>A0AAW2ZHT2</accession>
<keyword evidence="3 5" id="KW-0342">GTP-binding</keyword>
<name>A0AAW2ZHT2_9EUKA</name>
<feature type="compositionally biased region" description="Basic and acidic residues" evidence="6">
    <location>
        <begin position="565"/>
        <end position="575"/>
    </location>
</feature>
<gene>
    <name evidence="8" type="ORF">AKO1_013556</name>
</gene>
<dbReference type="CDD" id="cd01858">
    <property type="entry name" value="NGP_1"/>
    <property type="match status" value="1"/>
</dbReference>
<dbReference type="PRINTS" id="PR00326">
    <property type="entry name" value="GTP1OBG"/>
</dbReference>
<evidence type="ECO:0000313" key="9">
    <source>
        <dbReference type="Proteomes" id="UP001431209"/>
    </source>
</evidence>
<dbReference type="InterPro" id="IPR024929">
    <property type="entry name" value="GNL2_CP_dom"/>
</dbReference>
<evidence type="ECO:0000256" key="5">
    <source>
        <dbReference type="RuleBase" id="RU364023"/>
    </source>
</evidence>
<feature type="compositionally biased region" description="Acidic residues" evidence="6">
    <location>
        <begin position="584"/>
        <end position="618"/>
    </location>
</feature>
<dbReference type="Pfam" id="PF08153">
    <property type="entry name" value="NGP1NT"/>
    <property type="match status" value="1"/>
</dbReference>
<keyword evidence="9" id="KW-1185">Reference proteome</keyword>
<proteinExistence type="inferred from homology"/>
<reference evidence="8 9" key="1">
    <citation type="submission" date="2024-03" db="EMBL/GenBank/DDBJ databases">
        <title>The Acrasis kona genome and developmental transcriptomes reveal deep origins of eukaryotic multicellular pathways.</title>
        <authorList>
            <person name="Sheikh S."/>
            <person name="Fu C.-J."/>
            <person name="Brown M.W."/>
            <person name="Baldauf S.L."/>
        </authorList>
    </citation>
    <scope>NUCLEOTIDE SEQUENCE [LARGE SCALE GENOMIC DNA]</scope>
    <source>
        <strain evidence="8 9">ATCC MYA-3509</strain>
    </source>
</reference>
<dbReference type="EMBL" id="JAOPGA020001485">
    <property type="protein sequence ID" value="KAL0488884.1"/>
    <property type="molecule type" value="Genomic_DNA"/>
</dbReference>
<dbReference type="InterPro" id="IPR006073">
    <property type="entry name" value="GTP-bd"/>
</dbReference>
<keyword evidence="2 5" id="KW-0547">Nucleotide-binding</keyword>
<dbReference type="SUPFAM" id="SSF52540">
    <property type="entry name" value="P-loop containing nucleoside triphosphate hydrolases"/>
    <property type="match status" value="1"/>
</dbReference>
<evidence type="ECO:0000256" key="4">
    <source>
        <dbReference type="ARBA" id="ARBA00023242"/>
    </source>
</evidence>
<evidence type="ECO:0000256" key="3">
    <source>
        <dbReference type="ARBA" id="ARBA00023134"/>
    </source>
</evidence>